<dbReference type="AlphaFoldDB" id="A0A328P2V8"/>
<proteinExistence type="predicted"/>
<keyword evidence="1" id="KW-0472">Membrane</keyword>
<evidence type="ECO:0000313" key="2">
    <source>
        <dbReference type="EMBL" id="RAO76500.1"/>
    </source>
</evidence>
<dbReference type="Pfam" id="PF07963">
    <property type="entry name" value="N_methyl"/>
    <property type="match status" value="1"/>
</dbReference>
<name>A0A328P2V8_9GAMM</name>
<feature type="transmembrane region" description="Helical" evidence="1">
    <location>
        <begin position="20"/>
        <end position="41"/>
    </location>
</feature>
<accession>A0A328P2V8</accession>
<protein>
    <submittedName>
        <fullName evidence="2">Pilus assembly protein PilW</fullName>
    </submittedName>
</protein>
<dbReference type="RefSeq" id="WP_111980577.1">
    <property type="nucleotide sequence ID" value="NZ_NFZS01000001.1"/>
</dbReference>
<dbReference type="PROSITE" id="PS00409">
    <property type="entry name" value="PROKAR_NTER_METHYL"/>
    <property type="match status" value="1"/>
</dbReference>
<dbReference type="InterPro" id="IPR032092">
    <property type="entry name" value="PilW"/>
</dbReference>
<dbReference type="NCBIfam" id="TIGR02532">
    <property type="entry name" value="IV_pilin_GFxxxE"/>
    <property type="match status" value="1"/>
</dbReference>
<keyword evidence="1" id="KW-0812">Transmembrane</keyword>
<dbReference type="InterPro" id="IPR012902">
    <property type="entry name" value="N_methyl_site"/>
</dbReference>
<organism evidence="2 3">
    <name type="scientific">Dyella jiangningensis</name>
    <dbReference type="NCBI Taxonomy" id="1379159"/>
    <lineage>
        <taxon>Bacteria</taxon>
        <taxon>Pseudomonadati</taxon>
        <taxon>Pseudomonadota</taxon>
        <taxon>Gammaproteobacteria</taxon>
        <taxon>Lysobacterales</taxon>
        <taxon>Rhodanobacteraceae</taxon>
        <taxon>Dyella</taxon>
    </lineage>
</organism>
<evidence type="ECO:0000313" key="3">
    <source>
        <dbReference type="Proteomes" id="UP000248926"/>
    </source>
</evidence>
<dbReference type="Pfam" id="PF16074">
    <property type="entry name" value="PilW"/>
    <property type="match status" value="1"/>
</dbReference>
<keyword evidence="3" id="KW-1185">Reference proteome</keyword>
<sequence length="351" mass="37253">MTAAQPSAISLRRQAGLSLIELMVGMAIGLVLLAALGSLYVSSSKARAEFNKTSEQVENGRYALESVVRDVEMAGFWGQANLGSSINYIVPDPCAVVKASMGFDTSAGLQVPVGVAGLPTTAAAPTCLPNIVANSEVLTVRYASSISAAAVSGNDYFLQLSRCRLDAVPLVYDNATTSFTLQTRTCSGAYTEIRKYVMRTYYLASCDDCTKNDGIPTLKVAEFNGGAITSTSLVTGIQDVHYSYGVDTDKNGAPDCYVDNPAVDNSAGGTNQCPNGGAYSWASSAANWANVTAVRISVLSRNLASSTGWVDKRTYDLGRATVSGPYNDSYKRHVYNSTARVWNIGGQREIQ</sequence>
<dbReference type="Proteomes" id="UP000248926">
    <property type="component" value="Unassembled WGS sequence"/>
</dbReference>
<dbReference type="EMBL" id="NFZS01000001">
    <property type="protein sequence ID" value="RAO76500.1"/>
    <property type="molecule type" value="Genomic_DNA"/>
</dbReference>
<dbReference type="GO" id="GO:0043683">
    <property type="term" value="P:type IV pilus assembly"/>
    <property type="evidence" value="ECO:0007669"/>
    <property type="project" value="InterPro"/>
</dbReference>
<dbReference type="OrthoDB" id="5296662at2"/>
<reference evidence="2 3" key="1">
    <citation type="journal article" date="2018" name="Genet. Mol. Biol.">
        <title>The genome sequence of Dyella jiangningensis FCAV SCS01 from a lignocellulose-decomposing microbial consortium metagenome reveals potential for biotechnological applications.</title>
        <authorList>
            <person name="Desiderato J.G."/>
            <person name="Alvarenga D.O."/>
            <person name="Constancio M.T.L."/>
            <person name="Alves L.M.C."/>
            <person name="Varani A.M."/>
        </authorList>
    </citation>
    <scope>NUCLEOTIDE SEQUENCE [LARGE SCALE GENOMIC DNA]</scope>
    <source>
        <strain evidence="2 3">FCAV SCS01</strain>
    </source>
</reference>
<evidence type="ECO:0000256" key="1">
    <source>
        <dbReference type="SAM" id="Phobius"/>
    </source>
</evidence>
<gene>
    <name evidence="2" type="ORF">CA260_00780</name>
</gene>
<comment type="caution">
    <text evidence="2">The sequence shown here is derived from an EMBL/GenBank/DDBJ whole genome shotgun (WGS) entry which is preliminary data.</text>
</comment>
<keyword evidence="1" id="KW-1133">Transmembrane helix</keyword>